<sequence>MNKDPVEEVLKEPAELPEIRFPVKRRQIGEGFADNKDDIEKLGKFVAEAFAEIASATGLSDKEVLRVIKDTDVEMLGDVLKDGTNVDALKEGIQEAIKKISMAVDLDTKQISEIFIEKKDAGLDDIVTRLYNKGQANRAKFGN</sequence>
<dbReference type="AlphaFoldDB" id="A0A139BW09"/>
<evidence type="ECO:0000313" key="1">
    <source>
        <dbReference type="EMBL" id="KXS33176.1"/>
    </source>
</evidence>
<reference evidence="1 2" key="1">
    <citation type="submission" date="2016-02" db="EMBL/GenBank/DDBJ databases">
        <authorList>
            <person name="Wen L."/>
            <person name="He K."/>
            <person name="Yang H."/>
        </authorList>
    </citation>
    <scope>NUCLEOTIDE SEQUENCE [LARGE SCALE GENOMIC DNA]</scope>
    <source>
        <strain evidence="1">ShG14-8</strain>
    </source>
</reference>
<accession>A0A139BW09</accession>
<dbReference type="EMBL" id="LSLI01000010">
    <property type="protein sequence ID" value="KXS33176.1"/>
    <property type="molecule type" value="Genomic_DNA"/>
</dbReference>
<evidence type="ECO:0000313" key="2">
    <source>
        <dbReference type="Proteomes" id="UP000070578"/>
    </source>
</evidence>
<dbReference type="Proteomes" id="UP000070578">
    <property type="component" value="Unassembled WGS sequence"/>
</dbReference>
<reference evidence="1 2" key="2">
    <citation type="submission" date="2016-03" db="EMBL/GenBank/DDBJ databases">
        <title>New uncultured bacterium of the family Gallionellaceae from acid mine drainage: description and reconstruction of genome based on metagenomic analysis of microbial community.</title>
        <authorList>
            <person name="Kadnikov V."/>
            <person name="Ivasenko D."/>
            <person name="Beletsky A."/>
            <person name="Mardanov A."/>
            <person name="Danilova E."/>
            <person name="Pimenov N."/>
            <person name="Karnachuk O."/>
            <person name="Ravin N."/>
        </authorList>
    </citation>
    <scope>NUCLEOTIDE SEQUENCE [LARGE SCALE GENOMIC DNA]</scope>
    <source>
        <strain evidence="1">ShG14-8</strain>
    </source>
</reference>
<proteinExistence type="predicted"/>
<name>A0A139BW09_9PROT</name>
<comment type="caution">
    <text evidence="1">The sequence shown here is derived from an EMBL/GenBank/DDBJ whole genome shotgun (WGS) entry which is preliminary data.</text>
</comment>
<gene>
    <name evidence="1" type="ORF">AWT59_0733</name>
</gene>
<organism evidence="1 2">
    <name type="scientific">Candidatus Gallionella acididurans</name>
    <dbReference type="NCBI Taxonomy" id="1796491"/>
    <lineage>
        <taxon>Bacteria</taxon>
        <taxon>Pseudomonadati</taxon>
        <taxon>Pseudomonadota</taxon>
        <taxon>Betaproteobacteria</taxon>
        <taxon>Nitrosomonadales</taxon>
        <taxon>Gallionellaceae</taxon>
        <taxon>Gallionella</taxon>
    </lineage>
</organism>
<protein>
    <submittedName>
        <fullName evidence="1">Uncharacterized protein</fullName>
    </submittedName>
</protein>